<accession>A0A8K0V771</accession>
<keyword evidence="2 4" id="KW-0378">Hydrolase</keyword>
<dbReference type="InterPro" id="IPR020476">
    <property type="entry name" value="Nudix_hydrolase"/>
</dbReference>
<dbReference type="PRINTS" id="PR00502">
    <property type="entry name" value="NUDIXFAMILY"/>
</dbReference>
<evidence type="ECO:0000313" key="4">
    <source>
        <dbReference type="EMBL" id="MBK4716234.1"/>
    </source>
</evidence>
<evidence type="ECO:0000313" key="5">
    <source>
        <dbReference type="Proteomes" id="UP000659047"/>
    </source>
</evidence>
<dbReference type="EMBL" id="JAEPBH010000034">
    <property type="protein sequence ID" value="MBK4716234.1"/>
    <property type="molecule type" value="Genomic_DNA"/>
</dbReference>
<evidence type="ECO:0000256" key="2">
    <source>
        <dbReference type="ARBA" id="ARBA00022801"/>
    </source>
</evidence>
<dbReference type="PANTHER" id="PTHR43046">
    <property type="entry name" value="GDP-MANNOSE MANNOSYL HYDROLASE"/>
    <property type="match status" value="1"/>
</dbReference>
<keyword evidence="5" id="KW-1185">Reference proteome</keyword>
<dbReference type="AlphaFoldDB" id="A0A8K0V771"/>
<dbReference type="InterPro" id="IPR059176">
    <property type="entry name" value="UDP-X_N"/>
</dbReference>
<dbReference type="Pfam" id="PF00293">
    <property type="entry name" value="NUDIX"/>
    <property type="match status" value="1"/>
</dbReference>
<dbReference type="GO" id="GO:0016787">
    <property type="term" value="F:hydrolase activity"/>
    <property type="evidence" value="ECO:0007669"/>
    <property type="project" value="UniProtKB-KW"/>
</dbReference>
<gene>
    <name evidence="4" type="ORF">JJB97_13040</name>
</gene>
<dbReference type="InterPro" id="IPR015797">
    <property type="entry name" value="NUDIX_hydrolase-like_dom_sf"/>
</dbReference>
<comment type="cofactor">
    <cofactor evidence="1">
        <name>Mg(2+)</name>
        <dbReference type="ChEBI" id="CHEBI:18420"/>
    </cofactor>
</comment>
<dbReference type="RefSeq" id="WP_238714439.1">
    <property type="nucleotide sequence ID" value="NZ_JAEPBH010000034.1"/>
</dbReference>
<dbReference type="Gene3D" id="3.90.79.10">
    <property type="entry name" value="Nucleoside Triphosphate Pyrophosphohydrolase"/>
    <property type="match status" value="1"/>
</dbReference>
<evidence type="ECO:0000259" key="3">
    <source>
        <dbReference type="PROSITE" id="PS51462"/>
    </source>
</evidence>
<sequence>MSKELPLSPIVLVQQLQALSQTGLTYARDVHDIKRYESLREIATNLMTQLLEMEPHVVLGRVYCAQQGYATPKIDARAVIVCDNKVLLVKEADDGGWSLPGGWVDVGDSPCGAIRREVWEETGLEVVTNRLIGVWDRNQHGHPPYPWHVYKLFFHCTETGGSLQPGEETADMAYFSLDNLPPLSLTRVVPEEIFTSMRIINENGEPWCD</sequence>
<organism evidence="4 5">
    <name type="scientific">Tenebrionibacter intestinalis</name>
    <dbReference type="NCBI Taxonomy" id="2799638"/>
    <lineage>
        <taxon>Bacteria</taxon>
        <taxon>Pseudomonadati</taxon>
        <taxon>Pseudomonadota</taxon>
        <taxon>Gammaproteobacteria</taxon>
        <taxon>Enterobacterales</taxon>
        <taxon>Enterobacteriaceae</taxon>
        <taxon>Tenebrionibacter/Tenebrionicola group</taxon>
        <taxon>Tenebrionibacter</taxon>
    </lineage>
</organism>
<proteinExistence type="predicted"/>
<reference evidence="4" key="1">
    <citation type="submission" date="2021-01" db="EMBL/GenBank/DDBJ databases">
        <title>Intestinitalea alba gen. nov., sp. nov., a novel genus of the family Enterobacteriaceae, isolated from the gut of the plastic-eating mealworm Tenebrio molitor L.</title>
        <authorList>
            <person name="Yang Y."/>
        </authorList>
    </citation>
    <scope>NUCLEOTIDE SEQUENCE</scope>
    <source>
        <strain evidence="4">BIT-L3</strain>
    </source>
</reference>
<comment type="caution">
    <text evidence="4">The sequence shown here is derived from an EMBL/GenBank/DDBJ whole genome shotgun (WGS) entry which is preliminary data.</text>
</comment>
<dbReference type="InterPro" id="IPR000086">
    <property type="entry name" value="NUDIX_hydrolase_dom"/>
</dbReference>
<feature type="domain" description="Nudix hydrolase" evidence="3">
    <location>
        <begin position="71"/>
        <end position="201"/>
    </location>
</feature>
<name>A0A8K0V771_9ENTR</name>
<dbReference type="PROSITE" id="PS51462">
    <property type="entry name" value="NUDIX"/>
    <property type="match status" value="1"/>
</dbReference>
<dbReference type="Proteomes" id="UP000659047">
    <property type="component" value="Unassembled WGS sequence"/>
</dbReference>
<dbReference type="PANTHER" id="PTHR43046:SF16">
    <property type="entry name" value="ADP-RIBOSE PYROPHOSPHATASE YJHB-RELATED"/>
    <property type="match status" value="1"/>
</dbReference>
<protein>
    <submittedName>
        <fullName evidence="4">NUDIX hydrolase</fullName>
    </submittedName>
</protein>
<dbReference type="CDD" id="cd04672">
    <property type="entry name" value="NUDIX_CDP-Chase_like"/>
    <property type="match status" value="1"/>
</dbReference>
<dbReference type="Gene3D" id="6.10.250.1120">
    <property type="match status" value="1"/>
</dbReference>
<dbReference type="SUPFAM" id="SSF55811">
    <property type="entry name" value="Nudix"/>
    <property type="match status" value="1"/>
</dbReference>
<evidence type="ECO:0000256" key="1">
    <source>
        <dbReference type="ARBA" id="ARBA00001946"/>
    </source>
</evidence>
<dbReference type="Pfam" id="PF12535">
    <property type="entry name" value="Nudix_N"/>
    <property type="match status" value="1"/>
</dbReference>